<dbReference type="GO" id="GO:0016020">
    <property type="term" value="C:membrane"/>
    <property type="evidence" value="ECO:0007669"/>
    <property type="project" value="UniProtKB-SubCell"/>
</dbReference>
<evidence type="ECO:0000256" key="3">
    <source>
        <dbReference type="ARBA" id="ARBA00022729"/>
    </source>
</evidence>
<reference evidence="8" key="3">
    <citation type="journal article" date="2014" name="Nature">
        <title>Elephant shark genome provides unique insights into gnathostome evolution.</title>
        <authorList>
            <consortium name="International Elephant Shark Genome Sequencing Consortium"/>
            <person name="Venkatesh B."/>
            <person name="Lee A.P."/>
            <person name="Ravi V."/>
            <person name="Maurya A.K."/>
            <person name="Lian M.M."/>
            <person name="Swann J.B."/>
            <person name="Ohta Y."/>
            <person name="Flajnik M.F."/>
            <person name="Sutoh Y."/>
            <person name="Kasahara M."/>
            <person name="Hoon S."/>
            <person name="Gangu V."/>
            <person name="Roy S.W."/>
            <person name="Irimia M."/>
            <person name="Korzh V."/>
            <person name="Kondrychyn I."/>
            <person name="Lim Z.W."/>
            <person name="Tay B.H."/>
            <person name="Tohari S."/>
            <person name="Kong K.W."/>
            <person name="Ho S."/>
            <person name="Lorente-Galdos B."/>
            <person name="Quilez J."/>
            <person name="Marques-Bonet T."/>
            <person name="Raney B.J."/>
            <person name="Ingham P.W."/>
            <person name="Tay A."/>
            <person name="Hillier L.W."/>
            <person name="Minx P."/>
            <person name="Boehm T."/>
            <person name="Wilson R.K."/>
            <person name="Brenner S."/>
            <person name="Warren W.C."/>
        </authorList>
    </citation>
    <scope>NUCLEOTIDE SEQUENCE [LARGE SCALE GENOMIC DNA]</scope>
</reference>
<reference evidence="7" key="4">
    <citation type="submission" date="2025-08" db="UniProtKB">
        <authorList>
            <consortium name="Ensembl"/>
        </authorList>
    </citation>
    <scope>IDENTIFICATION</scope>
</reference>
<comment type="subcellular location">
    <subcellularLocation>
        <location evidence="1">Membrane</location>
    </subcellularLocation>
</comment>
<protein>
    <submittedName>
        <fullName evidence="7">Mesothelin-like protein</fullName>
    </submittedName>
</protein>
<comment type="similarity">
    <text evidence="2">Belongs to the mesothelin family.</text>
</comment>
<evidence type="ECO:0000256" key="6">
    <source>
        <dbReference type="ARBA" id="ARBA00023180"/>
    </source>
</evidence>
<keyword evidence="5" id="KW-0472">Membrane</keyword>
<reference evidence="8" key="1">
    <citation type="journal article" date="2006" name="Science">
        <title>Ancient noncoding elements conserved in the human genome.</title>
        <authorList>
            <person name="Venkatesh B."/>
            <person name="Kirkness E.F."/>
            <person name="Loh Y.H."/>
            <person name="Halpern A.L."/>
            <person name="Lee A.P."/>
            <person name="Johnson J."/>
            <person name="Dandona N."/>
            <person name="Viswanathan L.D."/>
            <person name="Tay A."/>
            <person name="Venter J.C."/>
            <person name="Strausberg R.L."/>
            <person name="Brenner S."/>
        </authorList>
    </citation>
    <scope>NUCLEOTIDE SEQUENCE [LARGE SCALE GENOMIC DNA]</scope>
</reference>
<dbReference type="Pfam" id="PF06060">
    <property type="entry name" value="Mesothelin"/>
    <property type="match status" value="1"/>
</dbReference>
<keyword evidence="6" id="KW-0325">Glycoprotein</keyword>
<evidence type="ECO:0000256" key="1">
    <source>
        <dbReference type="ARBA" id="ARBA00004370"/>
    </source>
</evidence>
<evidence type="ECO:0000256" key="2">
    <source>
        <dbReference type="ARBA" id="ARBA00011016"/>
    </source>
</evidence>
<dbReference type="PANTHER" id="PTHR23412:SF6">
    <property type="entry name" value="MESOTHELIN"/>
    <property type="match status" value="1"/>
</dbReference>
<sequence>MFLLQTNIIVSNYLREPGVLNTAALNAIGGKLLCTASEEKLRTILPTDLKNTNPLNISTCTQLKKDILYGIAKDAFEDRSGNLSANYRQISSYLGGAPAIDLQRLAAANVNMDIETFLNLNPVEVVKLSAQEVRDLLGVNLPKLKENESDPLVQAWIRTHSQADVRSLGVGLSGGRPSEQEFELGHFDFAEGKNSASSNNFGLLLSVLTGVITISTQRLL</sequence>
<dbReference type="PANTHER" id="PTHR23412">
    <property type="entry name" value="STEREOCILIN RELATED"/>
    <property type="match status" value="1"/>
</dbReference>
<accession>A0A4W3JL30</accession>
<name>A0A4W3JL30_CALMI</name>
<organism evidence="7 8">
    <name type="scientific">Callorhinchus milii</name>
    <name type="common">Ghost shark</name>
    <dbReference type="NCBI Taxonomy" id="7868"/>
    <lineage>
        <taxon>Eukaryota</taxon>
        <taxon>Metazoa</taxon>
        <taxon>Chordata</taxon>
        <taxon>Craniata</taxon>
        <taxon>Vertebrata</taxon>
        <taxon>Chondrichthyes</taxon>
        <taxon>Holocephali</taxon>
        <taxon>Chimaeriformes</taxon>
        <taxon>Callorhinchidae</taxon>
        <taxon>Callorhinchus</taxon>
    </lineage>
</organism>
<evidence type="ECO:0000313" key="7">
    <source>
        <dbReference type="Ensembl" id="ENSCMIP00000044154.1"/>
    </source>
</evidence>
<evidence type="ECO:0000256" key="5">
    <source>
        <dbReference type="ARBA" id="ARBA00023136"/>
    </source>
</evidence>
<dbReference type="Ensembl" id="ENSCMIT00000044788.1">
    <property type="protein sequence ID" value="ENSCMIP00000044154.1"/>
    <property type="gene ID" value="ENSCMIG00000018292.1"/>
</dbReference>
<keyword evidence="3" id="KW-0732">Signal</keyword>
<dbReference type="GeneTree" id="ENSGT00950000182957"/>
<dbReference type="InterPro" id="IPR010335">
    <property type="entry name" value="Mesothelin"/>
</dbReference>
<dbReference type="GO" id="GO:0009986">
    <property type="term" value="C:cell surface"/>
    <property type="evidence" value="ECO:0007669"/>
    <property type="project" value="TreeGrafter"/>
</dbReference>
<gene>
    <name evidence="7" type="primary">LOC103186874</name>
</gene>
<dbReference type="GO" id="GO:0007160">
    <property type="term" value="P:cell-matrix adhesion"/>
    <property type="evidence" value="ECO:0007669"/>
    <property type="project" value="TreeGrafter"/>
</dbReference>
<evidence type="ECO:0000256" key="4">
    <source>
        <dbReference type="ARBA" id="ARBA00022889"/>
    </source>
</evidence>
<evidence type="ECO:0000313" key="8">
    <source>
        <dbReference type="Proteomes" id="UP000314986"/>
    </source>
</evidence>
<dbReference type="InterPro" id="IPR026664">
    <property type="entry name" value="Stereocilin-rel"/>
</dbReference>
<proteinExistence type="inferred from homology"/>
<dbReference type="Proteomes" id="UP000314986">
    <property type="component" value="Unassembled WGS sequence"/>
</dbReference>
<reference evidence="7" key="5">
    <citation type="submission" date="2025-09" db="UniProtKB">
        <authorList>
            <consortium name="Ensembl"/>
        </authorList>
    </citation>
    <scope>IDENTIFICATION</scope>
</reference>
<keyword evidence="8" id="KW-1185">Reference proteome</keyword>
<dbReference type="AlphaFoldDB" id="A0A4W3JL30"/>
<keyword evidence="4" id="KW-0130">Cell adhesion</keyword>
<reference evidence="8" key="2">
    <citation type="journal article" date="2007" name="PLoS Biol.">
        <title>Survey sequencing and comparative analysis of the elephant shark (Callorhinchus milii) genome.</title>
        <authorList>
            <person name="Venkatesh B."/>
            <person name="Kirkness E.F."/>
            <person name="Loh Y.H."/>
            <person name="Halpern A.L."/>
            <person name="Lee A.P."/>
            <person name="Johnson J."/>
            <person name="Dandona N."/>
            <person name="Viswanathan L.D."/>
            <person name="Tay A."/>
            <person name="Venter J.C."/>
            <person name="Strausberg R.L."/>
            <person name="Brenner S."/>
        </authorList>
    </citation>
    <scope>NUCLEOTIDE SEQUENCE [LARGE SCALE GENOMIC DNA]</scope>
</reference>